<dbReference type="EMBL" id="PIPS01000001">
    <property type="protein sequence ID" value="RUO44519.1"/>
    <property type="molecule type" value="Genomic_DNA"/>
</dbReference>
<gene>
    <name evidence="1" type="ORF">CWE23_00270</name>
</gene>
<sequence length="179" mass="20150">MRTHDIQMLRSHGEGFMNQNQAIIIPKLLNDRGVIIDEDIEDHPVSYTKIASWICDHENLLREHDYIGGPLRAWSSGFRGLGCAYGVTDSDEEISNEWIDNYCVITEAIEGSNVTAEDVIKYRLSISFECRCGYTSNVAPEGIPNEHKTKRLTSLKGRCTKCSSSSVPPADLIKSWKRT</sequence>
<comment type="caution">
    <text evidence="1">The sequence shown here is derived from an EMBL/GenBank/DDBJ whole genome shotgun (WGS) entry which is preliminary data.</text>
</comment>
<organism evidence="1 2">
    <name type="scientific">Idiomarina aquatica</name>
    <dbReference type="NCBI Taxonomy" id="1327752"/>
    <lineage>
        <taxon>Bacteria</taxon>
        <taxon>Pseudomonadati</taxon>
        <taxon>Pseudomonadota</taxon>
        <taxon>Gammaproteobacteria</taxon>
        <taxon>Alteromonadales</taxon>
        <taxon>Idiomarinaceae</taxon>
        <taxon>Idiomarina</taxon>
    </lineage>
</organism>
<evidence type="ECO:0000313" key="1">
    <source>
        <dbReference type="EMBL" id="RUO44519.1"/>
    </source>
</evidence>
<dbReference type="AlphaFoldDB" id="A0AA94EG94"/>
<dbReference type="Proteomes" id="UP000286680">
    <property type="component" value="Unassembled WGS sequence"/>
</dbReference>
<name>A0AA94EG94_9GAMM</name>
<keyword evidence="2" id="KW-1185">Reference proteome</keyword>
<proteinExistence type="predicted"/>
<evidence type="ECO:0000313" key="2">
    <source>
        <dbReference type="Proteomes" id="UP000286680"/>
    </source>
</evidence>
<protein>
    <submittedName>
        <fullName evidence="1">Uncharacterized protein</fullName>
    </submittedName>
</protein>
<accession>A0AA94EG94</accession>
<reference evidence="2" key="1">
    <citation type="journal article" date="2018" name="Front. Microbiol.">
        <title>Genome-Based Analysis Reveals the Taxonomy and Diversity of the Family Idiomarinaceae.</title>
        <authorList>
            <person name="Liu Y."/>
            <person name="Lai Q."/>
            <person name="Shao Z."/>
        </authorList>
    </citation>
    <scope>NUCLEOTIDE SEQUENCE [LARGE SCALE GENOMIC DNA]</scope>
    <source>
        <strain evidence="2">SN-14</strain>
    </source>
</reference>